<protein>
    <recommendedName>
        <fullName evidence="1">Pyrrolo-quinoline quinone repeat domain-containing protein</fullName>
    </recommendedName>
</protein>
<evidence type="ECO:0000259" key="1">
    <source>
        <dbReference type="Pfam" id="PF13360"/>
    </source>
</evidence>
<dbReference type="InterPro" id="IPR002372">
    <property type="entry name" value="PQQ_rpt_dom"/>
</dbReference>
<dbReference type="AlphaFoldDB" id="A0A381P3K3"/>
<organism evidence="2">
    <name type="scientific">marine metagenome</name>
    <dbReference type="NCBI Taxonomy" id="408172"/>
    <lineage>
        <taxon>unclassified sequences</taxon>
        <taxon>metagenomes</taxon>
        <taxon>ecological metagenomes</taxon>
    </lineage>
</organism>
<dbReference type="Pfam" id="PF13360">
    <property type="entry name" value="PQQ_2"/>
    <property type="match status" value="1"/>
</dbReference>
<dbReference type="PANTHER" id="PTHR34512">
    <property type="entry name" value="CELL SURFACE PROTEIN"/>
    <property type="match status" value="1"/>
</dbReference>
<sequence>MQNLVATALVTLLCTPVLAQEWPQFRGPGALGVADDPRLPDTWSTTDNVVWTTAVPGTGWSSPVVWNDTIFMTSVVRTAEGEPPRPGLYLGGERGTPRDLHRWMLYAVDWNTGDIRWEREVHASVPGAPRHLKNSYASETPVTDGERVYAYFGQIGIFAFDMEGTPLWSQRWEPFRTRNGWGTAASPALHNNRLYIVNDNDDQSFLLALDKRTGELIWRIERKEGTNWSTPYVWSNSERTEIVTTGSDKVRSYAENGTLLWELTGMSTITIPTPLATGDLLYISSGYVGDSLRPAYAIRPGARGDISLRPGELNNTFIAWAQLQAASYNPSPIIYGGYYYTLFDRGFFTAHDAQTGREVYGKVRVEVGAAFTSSPWAYNGKIFALSEEGDTFVFRAGPKYELLGKNSLGEMCLATPAIARGSVIIRTASRLYRITKSTNSE</sequence>
<dbReference type="EMBL" id="UINC01000809">
    <property type="protein sequence ID" value="SUZ61512.1"/>
    <property type="molecule type" value="Genomic_DNA"/>
</dbReference>
<dbReference type="InterPro" id="IPR018391">
    <property type="entry name" value="PQQ_b-propeller_rpt"/>
</dbReference>
<reference evidence="2" key="1">
    <citation type="submission" date="2018-05" db="EMBL/GenBank/DDBJ databases">
        <authorList>
            <person name="Lanie J.A."/>
            <person name="Ng W.-L."/>
            <person name="Kazmierczak K.M."/>
            <person name="Andrzejewski T.M."/>
            <person name="Davidsen T.M."/>
            <person name="Wayne K.J."/>
            <person name="Tettelin H."/>
            <person name="Glass J.I."/>
            <person name="Rusch D."/>
            <person name="Podicherti R."/>
            <person name="Tsui H.-C.T."/>
            <person name="Winkler M.E."/>
        </authorList>
    </citation>
    <scope>NUCLEOTIDE SEQUENCE</scope>
</reference>
<dbReference type="PANTHER" id="PTHR34512:SF30">
    <property type="entry name" value="OUTER MEMBRANE PROTEIN ASSEMBLY FACTOR BAMB"/>
    <property type="match status" value="1"/>
</dbReference>
<dbReference type="SMART" id="SM00564">
    <property type="entry name" value="PQQ"/>
    <property type="match status" value="3"/>
</dbReference>
<evidence type="ECO:0000313" key="2">
    <source>
        <dbReference type="EMBL" id="SUZ61512.1"/>
    </source>
</evidence>
<dbReference type="Gene3D" id="2.130.10.10">
    <property type="entry name" value="YVTN repeat-like/Quinoprotein amine dehydrogenase"/>
    <property type="match status" value="1"/>
</dbReference>
<dbReference type="InterPro" id="IPR015943">
    <property type="entry name" value="WD40/YVTN_repeat-like_dom_sf"/>
</dbReference>
<dbReference type="InterPro" id="IPR011047">
    <property type="entry name" value="Quinoprotein_ADH-like_sf"/>
</dbReference>
<name>A0A381P3K3_9ZZZZ</name>
<dbReference type="SUPFAM" id="SSF50998">
    <property type="entry name" value="Quinoprotein alcohol dehydrogenase-like"/>
    <property type="match status" value="1"/>
</dbReference>
<proteinExistence type="predicted"/>
<gene>
    <name evidence="2" type="ORF">METZ01_LOCUS14366</name>
</gene>
<accession>A0A381P3K3</accession>
<feature type="domain" description="Pyrrolo-quinoline quinone repeat" evidence="1">
    <location>
        <begin position="207"/>
        <end position="439"/>
    </location>
</feature>
<dbReference type="Gene3D" id="2.40.10.480">
    <property type="match status" value="1"/>
</dbReference>